<name>A0ACC3STN8_LIPKO</name>
<comment type="caution">
    <text evidence="1">The sequence shown here is derived from an EMBL/GenBank/DDBJ whole genome shotgun (WGS) entry which is preliminary data.</text>
</comment>
<organism evidence="1 2">
    <name type="scientific">Lipomyces kononenkoae</name>
    <name type="common">Yeast</name>
    <dbReference type="NCBI Taxonomy" id="34357"/>
    <lineage>
        <taxon>Eukaryota</taxon>
        <taxon>Fungi</taxon>
        <taxon>Dikarya</taxon>
        <taxon>Ascomycota</taxon>
        <taxon>Saccharomycotina</taxon>
        <taxon>Lipomycetes</taxon>
        <taxon>Lipomycetales</taxon>
        <taxon>Lipomycetaceae</taxon>
        <taxon>Lipomyces</taxon>
    </lineage>
</organism>
<accession>A0ACC3STN8</accession>
<reference evidence="2" key="1">
    <citation type="journal article" date="2024" name="Front. Bioeng. Biotechnol.">
        <title>Genome-scale model development and genomic sequencing of the oleaginous clade Lipomyces.</title>
        <authorList>
            <person name="Czajka J.J."/>
            <person name="Han Y."/>
            <person name="Kim J."/>
            <person name="Mondo S.J."/>
            <person name="Hofstad B.A."/>
            <person name="Robles A."/>
            <person name="Haridas S."/>
            <person name="Riley R."/>
            <person name="LaButti K."/>
            <person name="Pangilinan J."/>
            <person name="Andreopoulos W."/>
            <person name="Lipzen A."/>
            <person name="Yan J."/>
            <person name="Wang M."/>
            <person name="Ng V."/>
            <person name="Grigoriev I.V."/>
            <person name="Spatafora J.W."/>
            <person name="Magnuson J.K."/>
            <person name="Baker S.E."/>
            <person name="Pomraning K.R."/>
        </authorList>
    </citation>
    <scope>NUCLEOTIDE SEQUENCE [LARGE SCALE GENOMIC DNA]</scope>
    <source>
        <strain evidence="2">CBS 7786</strain>
    </source>
</reference>
<gene>
    <name evidence="1" type="ORF">V1525DRAFT_411218</name>
</gene>
<dbReference type="Proteomes" id="UP001433508">
    <property type="component" value="Unassembled WGS sequence"/>
</dbReference>
<evidence type="ECO:0000313" key="2">
    <source>
        <dbReference type="Proteomes" id="UP001433508"/>
    </source>
</evidence>
<keyword evidence="2" id="KW-1185">Reference proteome</keyword>
<protein>
    <submittedName>
        <fullName evidence="1">Uncharacterized protein</fullName>
    </submittedName>
</protein>
<dbReference type="EMBL" id="MU971436">
    <property type="protein sequence ID" value="KAK9235009.1"/>
    <property type="molecule type" value="Genomic_DNA"/>
</dbReference>
<evidence type="ECO:0000313" key="1">
    <source>
        <dbReference type="EMBL" id="KAK9235009.1"/>
    </source>
</evidence>
<sequence length="64" mass="7458">MDVSAVDGFKCVLLHRCVQSKEAMRTHYKRHHANQVVEFQPVRVQAVRTFSRNSQLSESRSRSE</sequence>
<proteinExistence type="predicted"/>